<proteinExistence type="predicted"/>
<dbReference type="AlphaFoldDB" id="A0A643EMI0"/>
<dbReference type="InterPro" id="IPR020353">
    <property type="entry name" value="Toxin_YafO"/>
</dbReference>
<sequence length="146" mass="16941">MGAQVSFHPETFSKFFAPIDKLYPGLSADLLRDFASYIDSDRIAVPEYFGRDAPYTQPVEASNAHLMHIHIKLPPGKFPKNRAQYYRVCNQGKPEEDACLVYVRGELEEDMYMILAFFWPDAHEMARDPKQMKYLARLAKDFRDTN</sequence>
<comment type="caution">
    <text evidence="1">The sequence shown here is derived from an EMBL/GenBank/DDBJ whole genome shotgun (WGS) entry which is preliminary data.</text>
</comment>
<protein>
    <recommendedName>
        <fullName evidence="2">mRNA interferase YafO</fullName>
    </recommendedName>
</protein>
<dbReference type="Pfam" id="PF13957">
    <property type="entry name" value="YafO_toxin"/>
    <property type="match status" value="1"/>
</dbReference>
<evidence type="ECO:0008006" key="2">
    <source>
        <dbReference type="Google" id="ProtNLM"/>
    </source>
</evidence>
<dbReference type="EMBL" id="VZPH01000031">
    <property type="protein sequence ID" value="KAB0561463.1"/>
    <property type="molecule type" value="Genomic_DNA"/>
</dbReference>
<name>A0A643EMI0_PSEAI</name>
<accession>A0A643EMI0</accession>
<evidence type="ECO:0000313" key="1">
    <source>
        <dbReference type="EMBL" id="KAB0561463.1"/>
    </source>
</evidence>
<organism evidence="1">
    <name type="scientific">Pseudomonas aeruginosa</name>
    <dbReference type="NCBI Taxonomy" id="287"/>
    <lineage>
        <taxon>Bacteria</taxon>
        <taxon>Pseudomonadati</taxon>
        <taxon>Pseudomonadota</taxon>
        <taxon>Gammaproteobacteria</taxon>
        <taxon>Pseudomonadales</taxon>
        <taxon>Pseudomonadaceae</taxon>
        <taxon>Pseudomonas</taxon>
    </lineage>
</organism>
<reference evidence="1" key="1">
    <citation type="submission" date="2019-09" db="EMBL/GenBank/DDBJ databases">
        <title>Draft genome sequences of 48 bacterial type strains from the CCUG.</title>
        <authorList>
            <person name="Tunovic T."/>
            <person name="Pineiro-Iglesias B."/>
            <person name="Unosson C."/>
            <person name="Inganas E."/>
            <person name="Ohlen M."/>
            <person name="Cardew S."/>
            <person name="Jensie-Markopoulos S."/>
            <person name="Salva-Serra F."/>
            <person name="Jaen-Luchoro D."/>
            <person name="Karlsson R."/>
            <person name="Svensson-Stadler L."/>
            <person name="Chun J."/>
            <person name="Moore E."/>
        </authorList>
    </citation>
    <scope>NUCLEOTIDE SEQUENCE</scope>
    <source>
        <strain evidence="1">CCUG 551</strain>
    </source>
</reference>
<dbReference type="RefSeq" id="WP_033949382.1">
    <property type="nucleotide sequence ID" value="NZ_CAADKA010000547.1"/>
</dbReference>
<gene>
    <name evidence="1" type="ORF">F7R07_06245</name>
</gene>